<comment type="similarity">
    <text evidence="1">Belongs to the LysR transcriptional regulatory family.</text>
</comment>
<dbReference type="Pfam" id="PF00126">
    <property type="entry name" value="HTH_1"/>
    <property type="match status" value="1"/>
</dbReference>
<dbReference type="GO" id="GO:0000976">
    <property type="term" value="F:transcription cis-regulatory region binding"/>
    <property type="evidence" value="ECO:0007669"/>
    <property type="project" value="TreeGrafter"/>
</dbReference>
<dbReference type="CDD" id="cd08420">
    <property type="entry name" value="PBP2_CysL_like"/>
    <property type="match status" value="1"/>
</dbReference>
<dbReference type="InterPro" id="IPR036388">
    <property type="entry name" value="WH-like_DNA-bd_sf"/>
</dbReference>
<dbReference type="EMBL" id="AP025628">
    <property type="protein sequence ID" value="BDG60524.1"/>
    <property type="molecule type" value="Genomic_DNA"/>
</dbReference>
<reference evidence="6" key="1">
    <citation type="submission" date="2022-03" db="EMBL/GenBank/DDBJ databases">
        <title>Complete genome sequence of Caldinitratiruptor microaerophilus.</title>
        <authorList>
            <person name="Mukaiyama R."/>
            <person name="Nishiyama T."/>
            <person name="Ueda K."/>
        </authorList>
    </citation>
    <scope>NUCLEOTIDE SEQUENCE</scope>
    <source>
        <strain evidence="6">JCM 16183</strain>
    </source>
</reference>
<name>A0AA35CJM5_9FIRM</name>
<dbReference type="PANTHER" id="PTHR30126">
    <property type="entry name" value="HTH-TYPE TRANSCRIPTIONAL REGULATOR"/>
    <property type="match status" value="1"/>
</dbReference>
<sequence>MRVELGVETMLSLEQLEMFCAVVRSGSMSRAAALLHVSQPAISQQIRALEAEFGTQLLVRTHRGVEPTPAGDALVRYARRILVLGRSLRAEIEALREAAAHRLVVGATPVIGGYALPCTIYLFRRRYPDARIDLVIANTTEVLQRLQDGLLHMAVIEGPLPSDVSLQDHWATQVLTEDTLVLVTPAKGPLAEKERFHVQDLREVPLILREKGSGTRRAIEERFPTGGVAFEDLNVVMELSSLEAIKTSVEAGHGVALLSRWTVRKEVHAGALRIAPLDGVTIRLPWTLIYSRTQSRTPLERQFLRTLRSPTERGFC</sequence>
<evidence type="ECO:0000256" key="2">
    <source>
        <dbReference type="ARBA" id="ARBA00023015"/>
    </source>
</evidence>
<evidence type="ECO:0000256" key="4">
    <source>
        <dbReference type="ARBA" id="ARBA00023163"/>
    </source>
</evidence>
<evidence type="ECO:0000256" key="3">
    <source>
        <dbReference type="ARBA" id="ARBA00023125"/>
    </source>
</evidence>
<dbReference type="InterPro" id="IPR005119">
    <property type="entry name" value="LysR_subst-bd"/>
</dbReference>
<dbReference type="FunFam" id="1.10.10.10:FF:000001">
    <property type="entry name" value="LysR family transcriptional regulator"/>
    <property type="match status" value="1"/>
</dbReference>
<dbReference type="Pfam" id="PF03466">
    <property type="entry name" value="LysR_substrate"/>
    <property type="match status" value="1"/>
</dbReference>
<keyword evidence="3" id="KW-0238">DNA-binding</keyword>
<dbReference type="KEGG" id="cmic:caldi_16140"/>
<keyword evidence="2" id="KW-0805">Transcription regulation</keyword>
<dbReference type="Gene3D" id="3.40.190.290">
    <property type="match status" value="1"/>
</dbReference>
<gene>
    <name evidence="6" type="ORF">caldi_16140</name>
</gene>
<protein>
    <submittedName>
        <fullName evidence="6">LysR family transcriptional regulator</fullName>
    </submittedName>
</protein>
<dbReference type="PANTHER" id="PTHR30126:SF39">
    <property type="entry name" value="HTH-TYPE TRANSCRIPTIONAL REGULATOR CYSL"/>
    <property type="match status" value="1"/>
</dbReference>
<evidence type="ECO:0000313" key="7">
    <source>
        <dbReference type="Proteomes" id="UP001163687"/>
    </source>
</evidence>
<dbReference type="SUPFAM" id="SSF46785">
    <property type="entry name" value="Winged helix' DNA-binding domain"/>
    <property type="match status" value="1"/>
</dbReference>
<dbReference type="SUPFAM" id="SSF53850">
    <property type="entry name" value="Periplasmic binding protein-like II"/>
    <property type="match status" value="1"/>
</dbReference>
<evidence type="ECO:0000259" key="5">
    <source>
        <dbReference type="PROSITE" id="PS50931"/>
    </source>
</evidence>
<feature type="domain" description="HTH lysR-type" evidence="5">
    <location>
        <begin position="11"/>
        <end position="68"/>
    </location>
</feature>
<dbReference type="GO" id="GO:0003700">
    <property type="term" value="F:DNA-binding transcription factor activity"/>
    <property type="evidence" value="ECO:0007669"/>
    <property type="project" value="InterPro"/>
</dbReference>
<organism evidence="6 7">
    <name type="scientific">Caldinitratiruptor microaerophilus</name>
    <dbReference type="NCBI Taxonomy" id="671077"/>
    <lineage>
        <taxon>Bacteria</taxon>
        <taxon>Bacillati</taxon>
        <taxon>Bacillota</taxon>
        <taxon>Clostridia</taxon>
        <taxon>Eubacteriales</taxon>
        <taxon>Symbiobacteriaceae</taxon>
        <taxon>Caldinitratiruptor</taxon>
    </lineage>
</organism>
<keyword evidence="7" id="KW-1185">Reference proteome</keyword>
<evidence type="ECO:0000313" key="6">
    <source>
        <dbReference type="EMBL" id="BDG60524.1"/>
    </source>
</evidence>
<dbReference type="Proteomes" id="UP001163687">
    <property type="component" value="Chromosome"/>
</dbReference>
<evidence type="ECO:0000256" key="1">
    <source>
        <dbReference type="ARBA" id="ARBA00009437"/>
    </source>
</evidence>
<keyword evidence="4" id="KW-0804">Transcription</keyword>
<proteinExistence type="inferred from homology"/>
<accession>A0AA35CJM5</accession>
<dbReference type="Gene3D" id="1.10.10.10">
    <property type="entry name" value="Winged helix-like DNA-binding domain superfamily/Winged helix DNA-binding domain"/>
    <property type="match status" value="1"/>
</dbReference>
<dbReference type="PROSITE" id="PS50931">
    <property type="entry name" value="HTH_LYSR"/>
    <property type="match status" value="1"/>
</dbReference>
<dbReference type="AlphaFoldDB" id="A0AA35CJM5"/>
<dbReference type="InterPro" id="IPR000847">
    <property type="entry name" value="LysR_HTH_N"/>
</dbReference>
<dbReference type="PRINTS" id="PR00039">
    <property type="entry name" value="HTHLYSR"/>
</dbReference>
<dbReference type="InterPro" id="IPR036390">
    <property type="entry name" value="WH_DNA-bd_sf"/>
</dbReference>